<dbReference type="InterPro" id="IPR011010">
    <property type="entry name" value="DNA_brk_join_enz"/>
</dbReference>
<dbReference type="PANTHER" id="PTHR30629">
    <property type="entry name" value="PROPHAGE INTEGRASE"/>
    <property type="match status" value="1"/>
</dbReference>
<dbReference type="PANTHER" id="PTHR30629:SF2">
    <property type="entry name" value="PROPHAGE INTEGRASE INTS-RELATED"/>
    <property type="match status" value="1"/>
</dbReference>
<organism evidence="5 6">
    <name type="scientific">Collimonas fungivorans (strain Ter331)</name>
    <dbReference type="NCBI Taxonomy" id="1005048"/>
    <lineage>
        <taxon>Bacteria</taxon>
        <taxon>Pseudomonadati</taxon>
        <taxon>Pseudomonadota</taxon>
        <taxon>Betaproteobacteria</taxon>
        <taxon>Burkholderiales</taxon>
        <taxon>Oxalobacteraceae</taxon>
        <taxon>Collimonas</taxon>
    </lineage>
</organism>
<feature type="domain" description="Tyr recombinase" evidence="4">
    <location>
        <begin position="19"/>
        <end position="199"/>
    </location>
</feature>
<reference evidence="5 6" key="3">
    <citation type="journal article" date="2008" name="FEMS Microbiol. Ecol.">
        <title>Identification and characterization of genes underlying chitinolysis in Collimonas fungivorans Ter331.</title>
        <authorList>
            <person name="Fritsche K."/>
            <person name="de Boer W."/>
            <person name="Gerards S."/>
            <person name="van den Berg M."/>
            <person name="van Veen J.A."/>
            <person name="Leveau J.H."/>
        </authorList>
    </citation>
    <scope>NUCLEOTIDE SEQUENCE [LARGE SCALE GENOMIC DNA]</scope>
    <source>
        <strain evidence="5 6">Ter331</strain>
    </source>
</reference>
<evidence type="ECO:0000313" key="5">
    <source>
        <dbReference type="EMBL" id="AEK62413.1"/>
    </source>
</evidence>
<dbReference type="KEGG" id="cfu:CFU_2586"/>
<comment type="similarity">
    <text evidence="1">Belongs to the 'phage' integrase family.</text>
</comment>
<sequence>MENLANPLKNIRKPAGSRARNRRLETGEYDLILGRLKASENPYAACAFDLAIETSLRQGMLFKVRWEWVNLSARMIRFPASTVEISNKGVPAALPLSRRAIEVLQSICPRNDKGEIVQPSAGLVLATTANAIICIWKRALAKVKIEDLRWHDLRHEAASRLFEKGFHPMEVASITGHKSMQMLKRYTHLKPESLLERLG</sequence>
<evidence type="ECO:0000256" key="1">
    <source>
        <dbReference type="ARBA" id="ARBA00008857"/>
    </source>
</evidence>
<dbReference type="Proteomes" id="UP000008392">
    <property type="component" value="Chromosome"/>
</dbReference>
<dbReference type="SUPFAM" id="SSF56349">
    <property type="entry name" value="DNA breaking-rejoining enzymes"/>
    <property type="match status" value="1"/>
</dbReference>
<dbReference type="Gene3D" id="1.10.443.10">
    <property type="entry name" value="Intergrase catalytic core"/>
    <property type="match status" value="1"/>
</dbReference>
<gene>
    <name evidence="5" type="primary">rci</name>
    <name evidence="5" type="ordered locus">CFU_2586</name>
</gene>
<reference evidence="5 6" key="2">
    <citation type="journal article" date="2006" name="J. Microbiol. Methods">
        <title>Genomic flank-sequencing of plasposon insertion sites for rapid identification of functional genes.</title>
        <authorList>
            <person name="Leveau J.H."/>
            <person name="Gerards S."/>
            <person name="Fritsche K."/>
            <person name="Zondag G."/>
            <person name="van Veen J.A."/>
        </authorList>
    </citation>
    <scope>NUCLEOTIDE SEQUENCE [LARGE SCALE GENOMIC DNA]</scope>
    <source>
        <strain evidence="5 6">Ter331</strain>
    </source>
</reference>
<dbReference type="InterPro" id="IPR002104">
    <property type="entry name" value="Integrase_catalytic"/>
</dbReference>
<dbReference type="eggNOG" id="COG0582">
    <property type="taxonomic scope" value="Bacteria"/>
</dbReference>
<keyword evidence="2" id="KW-0229">DNA integration</keyword>
<name>G0AC58_COLFT</name>
<keyword evidence="3" id="KW-0233">DNA recombination</keyword>
<evidence type="ECO:0000313" key="6">
    <source>
        <dbReference type="Proteomes" id="UP000008392"/>
    </source>
</evidence>
<dbReference type="PROSITE" id="PS51898">
    <property type="entry name" value="TYR_RECOMBINASE"/>
    <property type="match status" value="1"/>
</dbReference>
<dbReference type="RefSeq" id="WP_014006566.1">
    <property type="nucleotide sequence ID" value="NC_015856.1"/>
</dbReference>
<dbReference type="Pfam" id="PF00589">
    <property type="entry name" value="Phage_integrase"/>
    <property type="match status" value="1"/>
</dbReference>
<dbReference type="EMBL" id="CP002745">
    <property type="protein sequence ID" value="AEK62413.1"/>
    <property type="molecule type" value="Genomic_DNA"/>
</dbReference>
<dbReference type="InterPro" id="IPR013762">
    <property type="entry name" value="Integrase-like_cat_sf"/>
</dbReference>
<protein>
    <submittedName>
        <fullName evidence="5">Site-specific recombinase, phage integrase family</fullName>
    </submittedName>
</protein>
<reference evidence="6" key="6">
    <citation type="submission" date="2011-05" db="EMBL/GenBank/DDBJ databases">
        <title>Complete sequence of Collimonas fungivorans Ter331.</title>
        <authorList>
            <person name="Leveau J.H."/>
        </authorList>
    </citation>
    <scope>NUCLEOTIDE SEQUENCE [LARGE SCALE GENOMIC DNA]</scope>
    <source>
        <strain evidence="6">Ter331</strain>
    </source>
</reference>
<evidence type="ECO:0000256" key="2">
    <source>
        <dbReference type="ARBA" id="ARBA00022908"/>
    </source>
</evidence>
<dbReference type="InterPro" id="IPR050808">
    <property type="entry name" value="Phage_Integrase"/>
</dbReference>
<proteinExistence type="inferred from homology"/>
<reference evidence="5 6" key="4">
    <citation type="journal article" date="2010" name="Environ. Microbiol.">
        <title>The bacterial genus Collimonas: mycophagy, weathering and other adaptive solutions to life in oligotrophic soil environments.</title>
        <authorList>
            <person name="Leveau J.H."/>
            <person name="Uroz S."/>
            <person name="de Boer W."/>
        </authorList>
    </citation>
    <scope>NUCLEOTIDE SEQUENCE [LARGE SCALE GENOMIC DNA]</scope>
    <source>
        <strain evidence="5 6">Ter331</strain>
    </source>
</reference>
<keyword evidence="6" id="KW-1185">Reference proteome</keyword>
<dbReference type="CDD" id="cd00796">
    <property type="entry name" value="INT_Rci_Hp1_C"/>
    <property type="match status" value="1"/>
</dbReference>
<reference evidence="5 6" key="1">
    <citation type="journal article" date="2004" name="Environ. Microbiol.">
        <title>Phylogeny-function analysis of (meta)genomic libraries: screening for expression of ribosomal RNA genes by large-insert library fluorescent in situ hybridization (LIL-FISH).</title>
        <authorList>
            <person name="Leveau J.H."/>
            <person name="Gerards S."/>
            <person name="de Boer W."/>
            <person name="van Veen J.A."/>
        </authorList>
    </citation>
    <scope>NUCLEOTIDE SEQUENCE [LARGE SCALE GENOMIC DNA]</scope>
    <source>
        <strain evidence="5 6">Ter331</strain>
    </source>
</reference>
<dbReference type="GO" id="GO:0006310">
    <property type="term" value="P:DNA recombination"/>
    <property type="evidence" value="ECO:0007669"/>
    <property type="project" value="UniProtKB-KW"/>
</dbReference>
<dbReference type="AlphaFoldDB" id="G0AC58"/>
<dbReference type="HOGENOM" id="CLU_027562_32_3_4"/>
<dbReference type="GO" id="GO:0003677">
    <property type="term" value="F:DNA binding"/>
    <property type="evidence" value="ECO:0007669"/>
    <property type="project" value="InterPro"/>
</dbReference>
<accession>G0AC58</accession>
<evidence type="ECO:0000259" key="4">
    <source>
        <dbReference type="PROSITE" id="PS51898"/>
    </source>
</evidence>
<reference evidence="5 6" key="5">
    <citation type="journal article" date="2011" name="ISME J.">
        <title>Dual transcriptional profiling of a bacterial/fungal confrontation: Collimonas fungivorans versus Aspergillus niger.</title>
        <authorList>
            <person name="Mela F."/>
            <person name="Fritsche K."/>
            <person name="de Boer W."/>
            <person name="van Veen J.A."/>
            <person name="de Graaff L.H."/>
            <person name="van den Berg M."/>
            <person name="Leveau J.H."/>
        </authorList>
    </citation>
    <scope>NUCLEOTIDE SEQUENCE [LARGE SCALE GENOMIC DNA]</scope>
    <source>
        <strain evidence="5 6">Ter331</strain>
    </source>
</reference>
<dbReference type="STRING" id="1005048.CFU_2586"/>
<evidence type="ECO:0000256" key="3">
    <source>
        <dbReference type="ARBA" id="ARBA00023172"/>
    </source>
</evidence>
<dbReference type="GO" id="GO:0015074">
    <property type="term" value="P:DNA integration"/>
    <property type="evidence" value="ECO:0007669"/>
    <property type="project" value="UniProtKB-KW"/>
</dbReference>